<dbReference type="Bgee" id="WBGene00005205">
    <property type="expression patterns" value="Expressed in pharyngeal muscle cell (C elegans) and 1 other cell type or tissue"/>
</dbReference>
<organism evidence="7 8">
    <name type="scientific">Caenorhabditis elegans</name>
    <dbReference type="NCBI Taxonomy" id="6239"/>
    <lineage>
        <taxon>Eukaryota</taxon>
        <taxon>Metazoa</taxon>
        <taxon>Ecdysozoa</taxon>
        <taxon>Nematoda</taxon>
        <taxon>Chromadorea</taxon>
        <taxon>Rhabditida</taxon>
        <taxon>Rhabditina</taxon>
        <taxon>Rhabditomorpha</taxon>
        <taxon>Rhabditoidea</taxon>
        <taxon>Rhabditidae</taxon>
        <taxon>Peloderinae</taxon>
        <taxon>Caenorhabditis</taxon>
    </lineage>
</organism>
<dbReference type="KEGG" id="cel:CELE_Y43B11AR.5"/>
<evidence type="ECO:0000256" key="3">
    <source>
        <dbReference type="ARBA" id="ARBA00022692"/>
    </source>
</evidence>
<dbReference type="GO" id="GO:0004888">
    <property type="term" value="F:transmembrane signaling receptor activity"/>
    <property type="evidence" value="ECO:0007669"/>
    <property type="project" value="InterPro"/>
</dbReference>
<reference evidence="7 8" key="1">
    <citation type="journal article" date="1998" name="Science">
        <title>Genome sequence of the nematode C. elegans: a platform for investigating biology.</title>
        <authorList>
            <consortium name="The C. elegans sequencing consortium"/>
            <person name="Sulson J.E."/>
            <person name="Waterston R."/>
        </authorList>
    </citation>
    <scope>NUCLEOTIDE SEQUENCE [LARGE SCALE GENOMIC DNA]</scope>
    <source>
        <strain evidence="7 8">Bristol N2</strain>
    </source>
</reference>
<dbReference type="Proteomes" id="UP000001940">
    <property type="component" value="Chromosome IV"/>
</dbReference>
<evidence type="ECO:0000256" key="5">
    <source>
        <dbReference type="ARBA" id="ARBA00023136"/>
    </source>
</evidence>
<evidence type="ECO:0000313" key="8">
    <source>
        <dbReference type="Proteomes" id="UP000001940"/>
    </source>
</evidence>
<feature type="transmembrane region" description="Helical" evidence="6">
    <location>
        <begin position="39"/>
        <end position="60"/>
    </location>
</feature>
<dbReference type="PaxDb" id="6239-Y43B11AR.5"/>
<dbReference type="eggNOG" id="ENOG502TGIU">
    <property type="taxonomic scope" value="Eukaryota"/>
</dbReference>
<feature type="transmembrane region" description="Helical" evidence="6">
    <location>
        <begin position="242"/>
        <end position="262"/>
    </location>
</feature>
<feature type="transmembrane region" description="Helical" evidence="6">
    <location>
        <begin position="215"/>
        <end position="236"/>
    </location>
</feature>
<keyword evidence="8" id="KW-1185">Reference proteome</keyword>
<comment type="similarity">
    <text evidence="2 6">Belongs to the nematode receptor-like protein srg family.</text>
</comment>
<dbReference type="AlphaFoldDB" id="Q86B42"/>
<dbReference type="GO" id="GO:0007606">
    <property type="term" value="P:sensory perception of chemical stimulus"/>
    <property type="evidence" value="ECO:0007669"/>
    <property type="project" value="UniProtKB-UniRule"/>
</dbReference>
<dbReference type="OMA" id="IAICKIR"/>
<dbReference type="PANTHER" id="PTHR31114">
    <property type="entry name" value="SERPENTINE RECEPTOR CLASS GAMMA"/>
    <property type="match status" value="1"/>
</dbReference>
<evidence type="ECO:0000256" key="2">
    <source>
        <dbReference type="ARBA" id="ARBA00005692"/>
    </source>
</evidence>
<sequence length="275" mass="31846">MQLIGKIWLCYGIISIVLTAFLVIIITTSHLFQQSFYRLIAIHLVIVIISWINSWTSRIVYTRDYSFFAKALFGHSPELFNFFMFCGLAFLHLQSCSSIVICINKLRTANPEKFEKRNQFWNRWCLLIYGVLLALSCLAAKYLAVLPTVHFWKDTGKFEFSVLSLGDAIINIFLVAVFLILYILIGLICGLIAICKIRKHKKDHEDHVPSSVVTVSYTFFRVFCLALLLASFFMQIENFTVQFMFTIFDFMSFSLTFILLFFDDNFKMALKGSIK</sequence>
<keyword evidence="7" id="KW-0675">Receptor</keyword>
<dbReference type="CTD" id="353470"/>
<evidence type="ECO:0000256" key="6">
    <source>
        <dbReference type="RuleBase" id="RU280813"/>
    </source>
</evidence>
<feature type="transmembrane region" description="Helical" evidence="6">
    <location>
        <begin position="169"/>
        <end position="194"/>
    </location>
</feature>
<evidence type="ECO:0000256" key="4">
    <source>
        <dbReference type="ARBA" id="ARBA00022989"/>
    </source>
</evidence>
<keyword evidence="4 6" id="KW-1133">Transmembrane helix</keyword>
<dbReference type="WormBase" id="Y43B11AR.5">
    <property type="protein sequence ID" value="CE33339"/>
    <property type="gene ID" value="WBGene00005205"/>
    <property type="gene designation" value="srg-48"/>
</dbReference>
<evidence type="ECO:0000256" key="1">
    <source>
        <dbReference type="ARBA" id="ARBA00004141"/>
    </source>
</evidence>
<protein>
    <recommendedName>
        <fullName evidence="6">Serpentine receptor class gamma</fullName>
    </recommendedName>
</protein>
<evidence type="ECO:0000313" key="9">
    <source>
        <dbReference type="WormBase" id="Y43B11AR.5"/>
    </source>
</evidence>
<dbReference type="HOGENOM" id="CLU_076972_1_0_1"/>
<dbReference type="PANTHER" id="PTHR31114:SF4">
    <property type="entry name" value="SERPENTINE RECEPTOR CLASS GAMMA-RELATED"/>
    <property type="match status" value="1"/>
</dbReference>
<evidence type="ECO:0000313" key="7">
    <source>
        <dbReference type="EMBL" id="CCD74050.1"/>
    </source>
</evidence>
<dbReference type="EMBL" id="BX284604">
    <property type="protein sequence ID" value="CCD74050.1"/>
    <property type="molecule type" value="Genomic_DNA"/>
</dbReference>
<proteinExistence type="inferred from homology"/>
<dbReference type="Pfam" id="PF02118">
    <property type="entry name" value="Srg"/>
    <property type="match status" value="1"/>
</dbReference>
<keyword evidence="3 6" id="KW-0812">Transmembrane</keyword>
<name>Q86B42_CAEEL</name>
<feature type="transmembrane region" description="Helical" evidence="6">
    <location>
        <begin position="6"/>
        <end position="27"/>
    </location>
</feature>
<dbReference type="AGR" id="WB:WBGene00005205"/>
<dbReference type="PhylomeDB" id="Q86B42"/>
<dbReference type="UCSC" id="Y43B11AR.5">
    <property type="organism name" value="c. elegans"/>
</dbReference>
<dbReference type="InterPro" id="IPR000609">
    <property type="entry name" value="7TM_GPCR_serpentine_rcpt_Srg"/>
</dbReference>
<comment type="subcellular location">
    <subcellularLocation>
        <location evidence="1">Membrane</location>
        <topology evidence="1">Multi-pass membrane protein</topology>
    </subcellularLocation>
</comment>
<accession>Q86B42</accession>
<feature type="transmembrane region" description="Helical" evidence="6">
    <location>
        <begin position="124"/>
        <end position="149"/>
    </location>
</feature>
<gene>
    <name evidence="7 9" type="primary">srg-48</name>
    <name evidence="7" type="ORF">CELE_Y43B11AR.5</name>
    <name evidence="9" type="ORF">Y43B11AR.5</name>
</gene>
<dbReference type="GO" id="GO:0016020">
    <property type="term" value="C:membrane"/>
    <property type="evidence" value="ECO:0007669"/>
    <property type="project" value="UniProtKB-SubCell"/>
</dbReference>
<dbReference type="OrthoDB" id="5857471at2759"/>
<dbReference type="GeneID" id="353470"/>
<dbReference type="RefSeq" id="NP_872110.1">
    <property type="nucleotide sequence ID" value="NM_182310.2"/>
</dbReference>
<keyword evidence="5 6" id="KW-0472">Membrane</keyword>
<dbReference type="InterPro" id="IPR052880">
    <property type="entry name" value="NRL-Serpentine_Class_Gamma"/>
</dbReference>
<feature type="transmembrane region" description="Helical" evidence="6">
    <location>
        <begin position="80"/>
        <end position="103"/>
    </location>
</feature>
<dbReference type="InParanoid" id="Q86B42"/>